<keyword evidence="1" id="KW-0812">Transmembrane</keyword>
<proteinExistence type="predicted"/>
<sequence>MAAIENLNPKSLSKTVWAGILLVYLVLFVATGYVAFFEIDHNPTIDLNPSLYADIQDPETKSLIIETLKQDTASHQKKRELASHSFNVVLGALLGFLSASAVSGFRHRETQNSQDAVAVDKPQ</sequence>
<keyword evidence="1" id="KW-0472">Membrane</keyword>
<name>A0A972JNK2_9GAMM</name>
<dbReference type="RefSeq" id="WP_169564964.1">
    <property type="nucleotide sequence ID" value="NZ_JAAXYH010000010.1"/>
</dbReference>
<gene>
    <name evidence="2" type="ORF">HC757_13860</name>
</gene>
<keyword evidence="1" id="KW-1133">Transmembrane helix</keyword>
<accession>A0A972JNK2</accession>
<evidence type="ECO:0000313" key="3">
    <source>
        <dbReference type="Proteomes" id="UP000737113"/>
    </source>
</evidence>
<evidence type="ECO:0000313" key="2">
    <source>
        <dbReference type="EMBL" id="NMH66246.1"/>
    </source>
</evidence>
<reference evidence="2" key="1">
    <citation type="submission" date="2020-04" db="EMBL/GenBank/DDBJ databases">
        <title>Description of Shewanella salipaludis sp. nov., isolated from a salt marsh.</title>
        <authorList>
            <person name="Park S."/>
            <person name="Yoon J.-H."/>
        </authorList>
    </citation>
    <scope>NUCLEOTIDE SEQUENCE</scope>
    <source>
        <strain evidence="2">SHSM-M6</strain>
    </source>
</reference>
<feature type="transmembrane region" description="Helical" evidence="1">
    <location>
        <begin position="86"/>
        <end position="105"/>
    </location>
</feature>
<protein>
    <submittedName>
        <fullName evidence="2">Uncharacterized protein</fullName>
    </submittedName>
</protein>
<organism evidence="2 3">
    <name type="scientific">Shewanella salipaludis</name>
    <dbReference type="NCBI Taxonomy" id="2723052"/>
    <lineage>
        <taxon>Bacteria</taxon>
        <taxon>Pseudomonadati</taxon>
        <taxon>Pseudomonadota</taxon>
        <taxon>Gammaproteobacteria</taxon>
        <taxon>Alteromonadales</taxon>
        <taxon>Shewanellaceae</taxon>
        <taxon>Shewanella</taxon>
    </lineage>
</organism>
<feature type="transmembrane region" description="Helical" evidence="1">
    <location>
        <begin position="16"/>
        <end position="36"/>
    </location>
</feature>
<evidence type="ECO:0000256" key="1">
    <source>
        <dbReference type="SAM" id="Phobius"/>
    </source>
</evidence>
<dbReference type="Proteomes" id="UP000737113">
    <property type="component" value="Unassembled WGS sequence"/>
</dbReference>
<dbReference type="EMBL" id="JAAXYH010000010">
    <property type="protein sequence ID" value="NMH66246.1"/>
    <property type="molecule type" value="Genomic_DNA"/>
</dbReference>
<comment type="caution">
    <text evidence="2">The sequence shown here is derived from an EMBL/GenBank/DDBJ whole genome shotgun (WGS) entry which is preliminary data.</text>
</comment>
<keyword evidence="3" id="KW-1185">Reference proteome</keyword>
<dbReference type="AlphaFoldDB" id="A0A972JNK2"/>